<sequence length="149" mass="16335">MPLFKWQTSRPHALLPRVVVGVVVGAPSSSRQGGEAITKISRPPQPRRPPPPPRSPTLLVIRASLQSRDREAPADVSPSWAPTSFIGRWVRPLGSRMNAGGSCCSCCTNTGFAVWWRGEDESAEWLVWGWGGVGFRIRGATEGVYRHFS</sequence>
<organism evidence="2 3">
    <name type="scientific">Asparagus officinalis</name>
    <name type="common">Garden asparagus</name>
    <dbReference type="NCBI Taxonomy" id="4686"/>
    <lineage>
        <taxon>Eukaryota</taxon>
        <taxon>Viridiplantae</taxon>
        <taxon>Streptophyta</taxon>
        <taxon>Embryophyta</taxon>
        <taxon>Tracheophyta</taxon>
        <taxon>Spermatophyta</taxon>
        <taxon>Magnoliopsida</taxon>
        <taxon>Liliopsida</taxon>
        <taxon>Asparagales</taxon>
        <taxon>Asparagaceae</taxon>
        <taxon>Asparagoideae</taxon>
        <taxon>Asparagus</taxon>
    </lineage>
</organism>
<dbReference type="EMBL" id="CM007387">
    <property type="protein sequence ID" value="ONK62932.1"/>
    <property type="molecule type" value="Genomic_DNA"/>
</dbReference>
<accession>A0A5P1EAP2</accession>
<evidence type="ECO:0000256" key="1">
    <source>
        <dbReference type="SAM" id="MobiDB-lite"/>
    </source>
</evidence>
<feature type="region of interest" description="Disordered" evidence="1">
    <location>
        <begin position="27"/>
        <end position="57"/>
    </location>
</feature>
<evidence type="ECO:0000313" key="3">
    <source>
        <dbReference type="Proteomes" id="UP000243459"/>
    </source>
</evidence>
<proteinExistence type="predicted"/>
<gene>
    <name evidence="2" type="ORF">A4U43_C07F9620</name>
</gene>
<protein>
    <submittedName>
        <fullName evidence="2">Uncharacterized protein</fullName>
    </submittedName>
</protein>
<name>A0A5P1EAP2_ASPOF</name>
<dbReference type="Gramene" id="ONK62932">
    <property type="protein sequence ID" value="ONK62932"/>
    <property type="gene ID" value="A4U43_C07F9620"/>
</dbReference>
<dbReference type="AlphaFoldDB" id="A0A5P1EAP2"/>
<evidence type="ECO:0000313" key="2">
    <source>
        <dbReference type="EMBL" id="ONK62932.1"/>
    </source>
</evidence>
<dbReference type="Proteomes" id="UP000243459">
    <property type="component" value="Chromosome 7"/>
</dbReference>
<reference evidence="3" key="1">
    <citation type="journal article" date="2017" name="Nat. Commun.">
        <title>The asparagus genome sheds light on the origin and evolution of a young Y chromosome.</title>
        <authorList>
            <person name="Harkess A."/>
            <person name="Zhou J."/>
            <person name="Xu C."/>
            <person name="Bowers J.E."/>
            <person name="Van der Hulst R."/>
            <person name="Ayyampalayam S."/>
            <person name="Mercati F."/>
            <person name="Riccardi P."/>
            <person name="McKain M.R."/>
            <person name="Kakrana A."/>
            <person name="Tang H."/>
            <person name="Ray J."/>
            <person name="Groenendijk J."/>
            <person name="Arikit S."/>
            <person name="Mathioni S.M."/>
            <person name="Nakano M."/>
            <person name="Shan H."/>
            <person name="Telgmann-Rauber A."/>
            <person name="Kanno A."/>
            <person name="Yue Z."/>
            <person name="Chen H."/>
            <person name="Li W."/>
            <person name="Chen Y."/>
            <person name="Xu X."/>
            <person name="Zhang Y."/>
            <person name="Luo S."/>
            <person name="Chen H."/>
            <person name="Gao J."/>
            <person name="Mao Z."/>
            <person name="Pires J.C."/>
            <person name="Luo M."/>
            <person name="Kudrna D."/>
            <person name="Wing R.A."/>
            <person name="Meyers B.C."/>
            <person name="Yi K."/>
            <person name="Kong H."/>
            <person name="Lavrijsen P."/>
            <person name="Sunseri F."/>
            <person name="Falavigna A."/>
            <person name="Ye Y."/>
            <person name="Leebens-Mack J.H."/>
            <person name="Chen G."/>
        </authorList>
    </citation>
    <scope>NUCLEOTIDE SEQUENCE [LARGE SCALE GENOMIC DNA]</scope>
    <source>
        <strain evidence="3">cv. DH0086</strain>
    </source>
</reference>
<feature type="compositionally biased region" description="Pro residues" evidence="1">
    <location>
        <begin position="43"/>
        <end position="55"/>
    </location>
</feature>
<keyword evidence="3" id="KW-1185">Reference proteome</keyword>